<evidence type="ECO:0000256" key="3">
    <source>
        <dbReference type="ARBA" id="ARBA00022833"/>
    </source>
</evidence>
<dbReference type="PANTHER" id="PTHR25462">
    <property type="entry name" value="BONUS, ISOFORM C-RELATED"/>
    <property type="match status" value="1"/>
</dbReference>
<organism evidence="11 12">
    <name type="scientific">Adineta steineri</name>
    <dbReference type="NCBI Taxonomy" id="433720"/>
    <lineage>
        <taxon>Eukaryota</taxon>
        <taxon>Metazoa</taxon>
        <taxon>Spiralia</taxon>
        <taxon>Gnathifera</taxon>
        <taxon>Rotifera</taxon>
        <taxon>Eurotatoria</taxon>
        <taxon>Bdelloidea</taxon>
        <taxon>Adinetida</taxon>
        <taxon>Adinetidae</taxon>
        <taxon>Adineta</taxon>
    </lineage>
</organism>
<keyword evidence="7" id="KW-0812">Transmembrane</keyword>
<evidence type="ECO:0000256" key="7">
    <source>
        <dbReference type="SAM" id="Phobius"/>
    </source>
</evidence>
<dbReference type="Gene3D" id="3.30.40.10">
    <property type="entry name" value="Zinc/RING finger domain, C3HC4 (zinc finger)"/>
    <property type="match status" value="1"/>
</dbReference>
<sequence>MEMLNDSNTKQLQEFTTCTICLKKYKDPRILPCSHTFCLKCLHQSVKDGKFSCPMKDDIIIDENDIDQLPINRTAKDTVDFVVSLSPSLDEKTYYPCENCNEKQALNWCEKCATNLCDSCTKSVHSIKIFQAHTIVSLSNKIYSFCLEHPDEKFKYWCTQCHLLVCRDCLLFKHKDHTFVSLDDAATDAKGNLEKKTQEINEIKRNLTQFSTTTKNAIERQREIARHEMQDTAQTFANIQQMLEERKCVLIKQLKDEEIQSIKILNQQQINIDQHLNLTTVQELCIRQILNSDDPIQILKFKSTLSHNYDDFIEKYRKIDEGCIIMRDTFKRNDKDLEDLQEMISKLGSITSKAHVVKKDGVAIRTIPLDISKISDSINGIISKEQNIARGYKFSLKQPMKLRSIRIQSDHVGQVIGFVVNDANTVIQKSIINSVNATMRWLIIPMEFEIKDNYGVLILPPSDNGSYTYKNGDNQFRKITENCSVKSKLCNMTTQLNIGSQLTVINNTHSISMIIDVEERTNYSYIEEQNEQRTELLNSKVNQLKHLAVQIGDETKLQNKYLQELHDNMDNTGSLLGQARRRVLNLARSGGWKIYLYLFLFALFVFLVIYFLIKR</sequence>
<reference evidence="11" key="1">
    <citation type="submission" date="2021-02" db="EMBL/GenBank/DDBJ databases">
        <authorList>
            <person name="Nowell W R."/>
        </authorList>
    </citation>
    <scope>NUCLEOTIDE SEQUENCE</scope>
</reference>
<comment type="caution">
    <text evidence="11">The sequence shown here is derived from an EMBL/GenBank/DDBJ whole genome shotgun (WGS) entry which is preliminary data.</text>
</comment>
<dbReference type="PANTHER" id="PTHR25462:SF296">
    <property type="entry name" value="MEIOTIC P26, ISOFORM F"/>
    <property type="match status" value="1"/>
</dbReference>
<dbReference type="EMBL" id="CAJNOE010000325">
    <property type="protein sequence ID" value="CAF1149798.1"/>
    <property type="molecule type" value="Genomic_DNA"/>
</dbReference>
<accession>A0A814SLS1</accession>
<dbReference type="SUPFAM" id="SSF58038">
    <property type="entry name" value="SNARE fusion complex"/>
    <property type="match status" value="1"/>
</dbReference>
<dbReference type="PROSITE" id="PS00518">
    <property type="entry name" value="ZF_RING_1"/>
    <property type="match status" value="1"/>
</dbReference>
<feature type="domain" description="B box-type" evidence="9">
    <location>
        <begin position="141"/>
        <end position="182"/>
    </location>
</feature>
<dbReference type="InterPro" id="IPR047153">
    <property type="entry name" value="TRIM45/56/19-like"/>
</dbReference>
<dbReference type="SMART" id="SM00336">
    <property type="entry name" value="BBOX"/>
    <property type="match status" value="2"/>
</dbReference>
<protein>
    <submittedName>
        <fullName evidence="11">Uncharacterized protein</fullName>
    </submittedName>
</protein>
<evidence type="ECO:0000313" key="12">
    <source>
        <dbReference type="Proteomes" id="UP000663860"/>
    </source>
</evidence>
<dbReference type="SUPFAM" id="SSF57845">
    <property type="entry name" value="B-box zinc-binding domain"/>
    <property type="match status" value="1"/>
</dbReference>
<dbReference type="CDD" id="cd19756">
    <property type="entry name" value="Bbox2"/>
    <property type="match status" value="1"/>
</dbReference>
<dbReference type="InterPro" id="IPR017907">
    <property type="entry name" value="Znf_RING_CS"/>
</dbReference>
<evidence type="ECO:0000256" key="5">
    <source>
        <dbReference type="PROSITE-ProRule" id="PRU00024"/>
    </source>
</evidence>
<evidence type="ECO:0000259" key="10">
    <source>
        <dbReference type="PROSITE" id="PS50192"/>
    </source>
</evidence>
<dbReference type="InterPro" id="IPR000315">
    <property type="entry name" value="Znf_B-box"/>
</dbReference>
<keyword evidence="7" id="KW-0472">Membrane</keyword>
<dbReference type="Gene3D" id="1.20.5.110">
    <property type="match status" value="1"/>
</dbReference>
<evidence type="ECO:0000259" key="8">
    <source>
        <dbReference type="PROSITE" id="PS50089"/>
    </source>
</evidence>
<keyword evidence="2 5" id="KW-0863">Zinc-finger</keyword>
<evidence type="ECO:0000256" key="2">
    <source>
        <dbReference type="ARBA" id="ARBA00022771"/>
    </source>
</evidence>
<proteinExistence type="predicted"/>
<dbReference type="InterPro" id="IPR000727">
    <property type="entry name" value="T_SNARE_dom"/>
</dbReference>
<evidence type="ECO:0000256" key="1">
    <source>
        <dbReference type="ARBA" id="ARBA00022723"/>
    </source>
</evidence>
<dbReference type="Pfam" id="PF00643">
    <property type="entry name" value="zf-B_box"/>
    <property type="match status" value="2"/>
</dbReference>
<evidence type="ECO:0000259" key="9">
    <source>
        <dbReference type="PROSITE" id="PS50119"/>
    </source>
</evidence>
<dbReference type="InterPro" id="IPR027370">
    <property type="entry name" value="Znf-RING_euk"/>
</dbReference>
<dbReference type="SMART" id="SM00184">
    <property type="entry name" value="RING"/>
    <property type="match status" value="1"/>
</dbReference>
<dbReference type="GO" id="GO:0008270">
    <property type="term" value="F:zinc ion binding"/>
    <property type="evidence" value="ECO:0007669"/>
    <property type="project" value="UniProtKB-KW"/>
</dbReference>
<dbReference type="AlphaFoldDB" id="A0A814SLS1"/>
<feature type="transmembrane region" description="Helical" evidence="7">
    <location>
        <begin position="594"/>
        <end position="613"/>
    </location>
</feature>
<keyword evidence="3" id="KW-0862">Zinc</keyword>
<dbReference type="SUPFAM" id="SSF57850">
    <property type="entry name" value="RING/U-box"/>
    <property type="match status" value="1"/>
</dbReference>
<feature type="domain" description="RING-type" evidence="8">
    <location>
        <begin position="18"/>
        <end position="55"/>
    </location>
</feature>
<gene>
    <name evidence="11" type="ORF">IZO911_LOCUS25705</name>
</gene>
<dbReference type="CDD" id="cd15853">
    <property type="entry name" value="SNARE_Bet1"/>
    <property type="match status" value="1"/>
</dbReference>
<dbReference type="PROSITE" id="PS50192">
    <property type="entry name" value="T_SNARE"/>
    <property type="match status" value="1"/>
</dbReference>
<keyword evidence="7" id="KW-1133">Transmembrane helix</keyword>
<feature type="domain" description="B box-type" evidence="9">
    <location>
        <begin position="92"/>
        <end position="138"/>
    </location>
</feature>
<dbReference type="InterPro" id="IPR001841">
    <property type="entry name" value="Znf_RING"/>
</dbReference>
<dbReference type="InterPro" id="IPR039899">
    <property type="entry name" value="BET1_SNARE"/>
</dbReference>
<dbReference type="InterPro" id="IPR013083">
    <property type="entry name" value="Znf_RING/FYVE/PHD"/>
</dbReference>
<evidence type="ECO:0000256" key="4">
    <source>
        <dbReference type="ARBA" id="ARBA00046280"/>
    </source>
</evidence>
<dbReference type="SMART" id="SM00397">
    <property type="entry name" value="t_SNARE"/>
    <property type="match status" value="1"/>
</dbReference>
<feature type="domain" description="T-SNARE coiled-coil homology" evidence="10">
    <location>
        <begin position="524"/>
        <end position="586"/>
    </location>
</feature>
<evidence type="ECO:0000256" key="6">
    <source>
        <dbReference type="SAM" id="Coils"/>
    </source>
</evidence>
<keyword evidence="6" id="KW-0175">Coiled coil</keyword>
<feature type="coiled-coil region" evidence="6">
    <location>
        <begin position="186"/>
        <end position="213"/>
    </location>
</feature>
<keyword evidence="1" id="KW-0479">Metal-binding</keyword>
<dbReference type="PROSITE" id="PS50119">
    <property type="entry name" value="ZF_BBOX"/>
    <property type="match status" value="2"/>
</dbReference>
<dbReference type="Gene3D" id="4.10.830.40">
    <property type="match status" value="1"/>
</dbReference>
<comment type="subcellular location">
    <subcellularLocation>
        <location evidence="4">Endomembrane system</location>
        <topology evidence="4">Single-pass type IV membrane protein</topology>
    </subcellularLocation>
</comment>
<dbReference type="GO" id="GO:0012505">
    <property type="term" value="C:endomembrane system"/>
    <property type="evidence" value="ECO:0007669"/>
    <property type="project" value="UniProtKB-SubCell"/>
</dbReference>
<dbReference type="Gene3D" id="3.30.160.60">
    <property type="entry name" value="Classic Zinc Finger"/>
    <property type="match status" value="1"/>
</dbReference>
<dbReference type="PROSITE" id="PS50089">
    <property type="entry name" value="ZF_RING_2"/>
    <property type="match status" value="1"/>
</dbReference>
<dbReference type="Proteomes" id="UP000663860">
    <property type="component" value="Unassembled WGS sequence"/>
</dbReference>
<name>A0A814SLS1_9BILA</name>
<evidence type="ECO:0000313" key="11">
    <source>
        <dbReference type="EMBL" id="CAF1149798.1"/>
    </source>
</evidence>
<dbReference type="Pfam" id="PF13445">
    <property type="entry name" value="zf-RING_UBOX"/>
    <property type="match status" value="1"/>
</dbReference>